<protein>
    <submittedName>
        <fullName evidence="7">PLP-dependent aminotransferase family protein</fullName>
    </submittedName>
</protein>
<keyword evidence="7" id="KW-0032">Aminotransferase</keyword>
<proteinExistence type="inferred from homology"/>
<dbReference type="Pfam" id="PF00392">
    <property type="entry name" value="GntR"/>
    <property type="match status" value="1"/>
</dbReference>
<dbReference type="PANTHER" id="PTHR46577:SF2">
    <property type="entry name" value="TRANSCRIPTIONAL REGULATORY PROTEIN"/>
    <property type="match status" value="1"/>
</dbReference>
<dbReference type="InterPro" id="IPR036388">
    <property type="entry name" value="WH-like_DNA-bd_sf"/>
</dbReference>
<dbReference type="GO" id="GO:0008483">
    <property type="term" value="F:transaminase activity"/>
    <property type="evidence" value="ECO:0007669"/>
    <property type="project" value="UniProtKB-KW"/>
</dbReference>
<dbReference type="InterPro" id="IPR000524">
    <property type="entry name" value="Tscrpt_reg_HTH_GntR"/>
</dbReference>
<dbReference type="InterPro" id="IPR036390">
    <property type="entry name" value="WH_DNA-bd_sf"/>
</dbReference>
<keyword evidence="5" id="KW-0804">Transcription</keyword>
<dbReference type="PANTHER" id="PTHR46577">
    <property type="entry name" value="HTH-TYPE TRANSCRIPTIONAL REGULATORY PROTEIN GABR"/>
    <property type="match status" value="1"/>
</dbReference>
<evidence type="ECO:0000256" key="2">
    <source>
        <dbReference type="ARBA" id="ARBA00022898"/>
    </source>
</evidence>
<keyword evidence="3" id="KW-0805">Transcription regulation</keyword>
<dbReference type="SMART" id="SM00345">
    <property type="entry name" value="HTH_GNTR"/>
    <property type="match status" value="1"/>
</dbReference>
<name>A0ABR8SAC4_9BURK</name>
<keyword evidence="8" id="KW-1185">Reference proteome</keyword>
<dbReference type="InterPro" id="IPR015422">
    <property type="entry name" value="PyrdxlP-dep_Trfase_small"/>
</dbReference>
<sequence length="492" mass="53725">MSEAILSASAYRYQSLAAEIEERIHAGVLLPGDKLPSVRNCCTARNVSPSTVFQAYYLLEARGLIRARERSGYYVAHGAHQAPPEPEIGLHTSPSSLTVDVTERVFALLQASFQPGTVAFGSAFPAAQHFPLAKLARAMAHNARHFVAHTMLDDLSTGHSGLRRHIARRYLADGLPLHADDLVITNGALEALNLCLSTVTRPGGTVVVESPSFYGALQALERLGLNVIEVPTHPRDGIDLQALQAAITQHQPQAIWLMPNFHNPLGCLMPEANKRQLVDLITCHRIPLIEDDVYGELYFTARRPLPAKAYDREGWVLHCSSFSKCLAPGWRIGWVAAGRFSQAVARQKLTTSISTNAPSQAALAQYLEGVGYDKHLRQLRHTLATQRDCMTQAIAQHFPAGTRATRPEGGYFMWVELPEGCDALALHQRALAAGISVAPGPVFSASRAFGRCLRLNYGLLWDARTEQALQMLGQWCCEMTRTGAQGIAPCGS</sequence>
<gene>
    <name evidence="7" type="ORF">H9646_08020</name>
</gene>
<dbReference type="CDD" id="cd07377">
    <property type="entry name" value="WHTH_GntR"/>
    <property type="match status" value="1"/>
</dbReference>
<keyword evidence="2" id="KW-0663">Pyridoxal phosphate</keyword>
<evidence type="ECO:0000256" key="1">
    <source>
        <dbReference type="ARBA" id="ARBA00005384"/>
    </source>
</evidence>
<keyword evidence="7" id="KW-0808">Transferase</keyword>
<dbReference type="Gene3D" id="3.40.640.10">
    <property type="entry name" value="Type I PLP-dependent aspartate aminotransferase-like (Major domain)"/>
    <property type="match status" value="1"/>
</dbReference>
<dbReference type="Proteomes" id="UP000634919">
    <property type="component" value="Unassembled WGS sequence"/>
</dbReference>
<dbReference type="SUPFAM" id="SSF53383">
    <property type="entry name" value="PLP-dependent transferases"/>
    <property type="match status" value="1"/>
</dbReference>
<organism evidence="7 8">
    <name type="scientific">Comamonas avium</name>
    <dbReference type="NCBI Taxonomy" id="2762231"/>
    <lineage>
        <taxon>Bacteria</taxon>
        <taxon>Pseudomonadati</taxon>
        <taxon>Pseudomonadota</taxon>
        <taxon>Betaproteobacteria</taxon>
        <taxon>Burkholderiales</taxon>
        <taxon>Comamonadaceae</taxon>
        <taxon>Comamonas</taxon>
    </lineage>
</organism>
<dbReference type="RefSeq" id="WP_191722845.1">
    <property type="nucleotide sequence ID" value="NZ_JACSQK010000004.1"/>
</dbReference>
<evidence type="ECO:0000259" key="6">
    <source>
        <dbReference type="PROSITE" id="PS50949"/>
    </source>
</evidence>
<dbReference type="SUPFAM" id="SSF46785">
    <property type="entry name" value="Winged helix' DNA-binding domain"/>
    <property type="match status" value="1"/>
</dbReference>
<dbReference type="Pfam" id="PF00155">
    <property type="entry name" value="Aminotran_1_2"/>
    <property type="match status" value="1"/>
</dbReference>
<dbReference type="PROSITE" id="PS50949">
    <property type="entry name" value="HTH_GNTR"/>
    <property type="match status" value="1"/>
</dbReference>
<dbReference type="InterPro" id="IPR051446">
    <property type="entry name" value="HTH_trans_reg/aminotransferase"/>
</dbReference>
<comment type="caution">
    <text evidence="7">The sequence shown here is derived from an EMBL/GenBank/DDBJ whole genome shotgun (WGS) entry which is preliminary data.</text>
</comment>
<dbReference type="CDD" id="cd00609">
    <property type="entry name" value="AAT_like"/>
    <property type="match status" value="1"/>
</dbReference>
<evidence type="ECO:0000313" key="7">
    <source>
        <dbReference type="EMBL" id="MBD7960430.1"/>
    </source>
</evidence>
<evidence type="ECO:0000256" key="5">
    <source>
        <dbReference type="ARBA" id="ARBA00023163"/>
    </source>
</evidence>
<dbReference type="Gene3D" id="1.10.10.10">
    <property type="entry name" value="Winged helix-like DNA-binding domain superfamily/Winged helix DNA-binding domain"/>
    <property type="match status" value="1"/>
</dbReference>
<evidence type="ECO:0000256" key="3">
    <source>
        <dbReference type="ARBA" id="ARBA00023015"/>
    </source>
</evidence>
<dbReference type="InterPro" id="IPR015424">
    <property type="entry name" value="PyrdxlP-dep_Trfase"/>
</dbReference>
<accession>A0ABR8SAC4</accession>
<dbReference type="InterPro" id="IPR015421">
    <property type="entry name" value="PyrdxlP-dep_Trfase_major"/>
</dbReference>
<evidence type="ECO:0000313" key="8">
    <source>
        <dbReference type="Proteomes" id="UP000634919"/>
    </source>
</evidence>
<dbReference type="InterPro" id="IPR004839">
    <property type="entry name" value="Aminotransferase_I/II_large"/>
</dbReference>
<keyword evidence="4" id="KW-0238">DNA-binding</keyword>
<comment type="similarity">
    <text evidence="1">In the C-terminal section; belongs to the class-I pyridoxal-phosphate-dependent aminotransferase family.</text>
</comment>
<dbReference type="Gene3D" id="3.90.1150.10">
    <property type="entry name" value="Aspartate Aminotransferase, domain 1"/>
    <property type="match status" value="1"/>
</dbReference>
<reference evidence="7 8" key="1">
    <citation type="submission" date="2020-08" db="EMBL/GenBank/DDBJ databases">
        <title>A Genomic Blueprint of the Chicken Gut Microbiome.</title>
        <authorList>
            <person name="Gilroy R."/>
            <person name="Ravi A."/>
            <person name="Getino M."/>
            <person name="Pursley I."/>
            <person name="Horton D.L."/>
            <person name="Alikhan N.-F."/>
            <person name="Baker D."/>
            <person name="Gharbi K."/>
            <person name="Hall N."/>
            <person name="Watson M."/>
            <person name="Adriaenssens E.M."/>
            <person name="Foster-Nyarko E."/>
            <person name="Jarju S."/>
            <person name="Secka A."/>
            <person name="Antonio M."/>
            <person name="Oren A."/>
            <person name="Chaudhuri R."/>
            <person name="La Ragione R.M."/>
            <person name="Hildebrand F."/>
            <person name="Pallen M.J."/>
        </authorList>
    </citation>
    <scope>NUCLEOTIDE SEQUENCE [LARGE SCALE GENOMIC DNA]</scope>
    <source>
        <strain evidence="7 8">Sa2CVA6</strain>
    </source>
</reference>
<evidence type="ECO:0000256" key="4">
    <source>
        <dbReference type="ARBA" id="ARBA00023125"/>
    </source>
</evidence>
<feature type="domain" description="HTH gntR-type" evidence="6">
    <location>
        <begin position="10"/>
        <end position="78"/>
    </location>
</feature>
<dbReference type="EMBL" id="JACSQK010000004">
    <property type="protein sequence ID" value="MBD7960430.1"/>
    <property type="molecule type" value="Genomic_DNA"/>
</dbReference>